<keyword evidence="2" id="KW-0813">Transport</keyword>
<feature type="non-terminal residue" evidence="9">
    <location>
        <position position="354"/>
    </location>
</feature>
<dbReference type="PANTHER" id="PTHR13437:SF2">
    <property type="entry name" value="NUCLEOPORIN P58_P45"/>
    <property type="match status" value="1"/>
</dbReference>
<evidence type="ECO:0000256" key="6">
    <source>
        <dbReference type="ARBA" id="ARBA00023132"/>
    </source>
</evidence>
<comment type="subcellular location">
    <subcellularLocation>
        <location evidence="1">Nucleus</location>
        <location evidence="1">Nuclear pore complex</location>
    </subcellularLocation>
</comment>
<gene>
    <name evidence="9" type="ORF">HaLaN_11344</name>
</gene>
<evidence type="ECO:0000256" key="1">
    <source>
        <dbReference type="ARBA" id="ARBA00004567"/>
    </source>
</evidence>
<keyword evidence="4" id="KW-0653">Protein transport</keyword>
<dbReference type="GO" id="GO:0005643">
    <property type="term" value="C:nuclear pore"/>
    <property type="evidence" value="ECO:0007669"/>
    <property type="project" value="UniProtKB-SubCell"/>
</dbReference>
<reference evidence="9 10" key="1">
    <citation type="submission" date="2020-02" db="EMBL/GenBank/DDBJ databases">
        <title>Draft genome sequence of Haematococcus lacustris strain NIES-144.</title>
        <authorList>
            <person name="Morimoto D."/>
            <person name="Nakagawa S."/>
            <person name="Yoshida T."/>
            <person name="Sawayama S."/>
        </authorList>
    </citation>
    <scope>NUCLEOTIDE SEQUENCE [LARGE SCALE GENOMIC DNA]</scope>
    <source>
        <strain evidence="9 10">NIES-144</strain>
    </source>
</reference>
<evidence type="ECO:0000256" key="4">
    <source>
        <dbReference type="ARBA" id="ARBA00022927"/>
    </source>
</evidence>
<keyword evidence="3" id="KW-0509">mRNA transport</keyword>
<dbReference type="GO" id="GO:0008139">
    <property type="term" value="F:nuclear localization sequence binding"/>
    <property type="evidence" value="ECO:0007669"/>
    <property type="project" value="InterPro"/>
</dbReference>
<keyword evidence="5" id="KW-0811">Translocation</keyword>
<dbReference type="GO" id="GO:0017056">
    <property type="term" value="F:structural constituent of nuclear pore"/>
    <property type="evidence" value="ECO:0007669"/>
    <property type="project" value="InterPro"/>
</dbReference>
<evidence type="ECO:0000256" key="3">
    <source>
        <dbReference type="ARBA" id="ARBA00022816"/>
    </source>
</evidence>
<dbReference type="EMBL" id="BLLF01000814">
    <property type="protein sequence ID" value="GFH15166.1"/>
    <property type="molecule type" value="Genomic_DNA"/>
</dbReference>
<dbReference type="InterPro" id="IPR024882">
    <property type="entry name" value="NUP58/p45/49"/>
</dbReference>
<keyword evidence="6" id="KW-0906">Nuclear pore complex</keyword>
<accession>A0A699Z7A5</accession>
<sequence length="354" mass="36801">MAFSFAPATSTPAFSFSSAPATGSTAFPAFGASQPAAASAFGTPAQPAAQPLFGITTTPAPAASNTLAQEISRYTSDCDKLDHEPLLRDKDALRKLADPPAIALQQGLQGLVEASRSEDDALTYFREKVVGLLHSTERAVRTFQRSKLWRDVPTQYRGQQIPPQVQEMLSAPVQLPSAFLEAAVQGFAETLTTYRQKVGELEAMLLPGAAQAQLGGAGGEVGVVQALPTIVSHLHDYFVHVAAQLEQLHGQVDQAKMAFMAQRQAAGDFSDPFCNSRRMLTAGLGGSGLPGHSGVAQPGLPLLLEAPGQTAVQAQPGHQIHAGSPHGPGAPPSPGAFGTPLPSLFGTGVTPADS</sequence>
<dbReference type="AlphaFoldDB" id="A0A699Z7A5"/>
<proteinExistence type="predicted"/>
<comment type="caution">
    <text evidence="9">The sequence shown here is derived from an EMBL/GenBank/DDBJ whole genome shotgun (WGS) entry which is preliminary data.</text>
</comment>
<evidence type="ECO:0000313" key="9">
    <source>
        <dbReference type="EMBL" id="GFH15166.1"/>
    </source>
</evidence>
<feature type="region of interest" description="Disordered" evidence="8">
    <location>
        <begin position="1"/>
        <end position="20"/>
    </location>
</feature>
<dbReference type="PANTHER" id="PTHR13437">
    <property type="entry name" value="NUCLEOPORIN P58/P45 NUCLEOPORIN-LIKE PROTEIN 1"/>
    <property type="match status" value="1"/>
</dbReference>
<evidence type="ECO:0000256" key="7">
    <source>
        <dbReference type="ARBA" id="ARBA00023242"/>
    </source>
</evidence>
<evidence type="ECO:0000256" key="2">
    <source>
        <dbReference type="ARBA" id="ARBA00022448"/>
    </source>
</evidence>
<keyword evidence="10" id="KW-1185">Reference proteome</keyword>
<protein>
    <submittedName>
        <fullName evidence="9">Uncharacterized protein</fullName>
    </submittedName>
</protein>
<evidence type="ECO:0000313" key="10">
    <source>
        <dbReference type="Proteomes" id="UP000485058"/>
    </source>
</evidence>
<feature type="region of interest" description="Disordered" evidence="8">
    <location>
        <begin position="310"/>
        <end position="354"/>
    </location>
</feature>
<keyword evidence="7" id="KW-0539">Nucleus</keyword>
<name>A0A699Z7A5_HAELA</name>
<organism evidence="9 10">
    <name type="scientific">Haematococcus lacustris</name>
    <name type="common">Green alga</name>
    <name type="synonym">Haematococcus pluvialis</name>
    <dbReference type="NCBI Taxonomy" id="44745"/>
    <lineage>
        <taxon>Eukaryota</taxon>
        <taxon>Viridiplantae</taxon>
        <taxon>Chlorophyta</taxon>
        <taxon>core chlorophytes</taxon>
        <taxon>Chlorophyceae</taxon>
        <taxon>CS clade</taxon>
        <taxon>Chlamydomonadales</taxon>
        <taxon>Haematococcaceae</taxon>
        <taxon>Haematococcus</taxon>
    </lineage>
</organism>
<dbReference type="Proteomes" id="UP000485058">
    <property type="component" value="Unassembled WGS sequence"/>
</dbReference>
<dbReference type="Gene3D" id="6.10.140.1350">
    <property type="match status" value="1"/>
</dbReference>
<dbReference type="GO" id="GO:0015031">
    <property type="term" value="P:protein transport"/>
    <property type="evidence" value="ECO:0007669"/>
    <property type="project" value="UniProtKB-KW"/>
</dbReference>
<evidence type="ECO:0000256" key="5">
    <source>
        <dbReference type="ARBA" id="ARBA00023010"/>
    </source>
</evidence>
<evidence type="ECO:0000256" key="8">
    <source>
        <dbReference type="SAM" id="MobiDB-lite"/>
    </source>
</evidence>
<dbReference type="GO" id="GO:0051028">
    <property type="term" value="P:mRNA transport"/>
    <property type="evidence" value="ECO:0007669"/>
    <property type="project" value="UniProtKB-KW"/>
</dbReference>